<dbReference type="AlphaFoldDB" id="A0A7X8SKH7"/>
<dbReference type="RefSeq" id="WP_168882507.1">
    <property type="nucleotide sequence ID" value="NZ_JABAIL010000003.1"/>
</dbReference>
<evidence type="ECO:0000313" key="1">
    <source>
        <dbReference type="EMBL" id="NLR91793.1"/>
    </source>
</evidence>
<comment type="caution">
    <text evidence="1">The sequence shown here is derived from an EMBL/GenBank/DDBJ whole genome shotgun (WGS) entry which is preliminary data.</text>
</comment>
<dbReference type="Proteomes" id="UP000585050">
    <property type="component" value="Unassembled WGS sequence"/>
</dbReference>
<dbReference type="EMBL" id="JABAIL010000003">
    <property type="protein sequence ID" value="NLR91793.1"/>
    <property type="molecule type" value="Genomic_DNA"/>
</dbReference>
<keyword evidence="2" id="KW-1185">Reference proteome</keyword>
<evidence type="ECO:0000313" key="2">
    <source>
        <dbReference type="Proteomes" id="UP000585050"/>
    </source>
</evidence>
<sequence>MKSLLFFFFIVLSVLSHYPFLSDKWEEIELFQEETEQLEKTVREKNFRLPVEGPLIFRK</sequence>
<organism evidence="1 2">
    <name type="scientific">Flammeovirga agarivorans</name>
    <dbReference type="NCBI Taxonomy" id="2726742"/>
    <lineage>
        <taxon>Bacteria</taxon>
        <taxon>Pseudomonadati</taxon>
        <taxon>Bacteroidota</taxon>
        <taxon>Cytophagia</taxon>
        <taxon>Cytophagales</taxon>
        <taxon>Flammeovirgaceae</taxon>
        <taxon>Flammeovirga</taxon>
    </lineage>
</organism>
<protein>
    <submittedName>
        <fullName evidence="1">Uncharacterized protein</fullName>
    </submittedName>
</protein>
<name>A0A7X8SKH7_9BACT</name>
<reference evidence="1 2" key="1">
    <citation type="submission" date="2020-04" db="EMBL/GenBank/DDBJ databases">
        <title>Flammeovirga sp. SR4, a novel species isolated from seawater.</title>
        <authorList>
            <person name="Wang X."/>
        </authorList>
    </citation>
    <scope>NUCLEOTIDE SEQUENCE [LARGE SCALE GENOMIC DNA]</scope>
    <source>
        <strain evidence="1 2">SR4</strain>
    </source>
</reference>
<accession>A0A7X8SKH7</accession>
<proteinExistence type="predicted"/>
<gene>
    <name evidence="1" type="ORF">HGP29_11275</name>
</gene>